<sequence length="313" mass="36734">MNKIKNINGILKRYWKPLSLILPLIILLIIFYIVPIITTLKESFIVFPSQNKKTFYIYDINNYKNVINDYDFKVAISNSTFLFFIPPLISLLMAIFLSYSLSALTLKRTKSFFLKMIYSQFFISSFVVGIAFILLFGEQNLFFKLFNSNKSFLYGQNKLNIKLYLFVFQMWRSLPFNIVILSFVFMSVNNKYKKIMEIDNLSIVDKFKLLYFKEFKKHLFLLVYTNIIFSFLMYPGAIINESDVSMLKAHTLTSYILSLIKPIDNTISVDNNKAYAASFIALLYLICLFLCSLIIIKVTQITFIKIRKRMLNV</sequence>
<organism evidence="1 2">
    <name type="scientific">Mycoplasmopsis edwardii</name>
    <dbReference type="NCBI Taxonomy" id="53558"/>
    <lineage>
        <taxon>Bacteria</taxon>
        <taxon>Bacillati</taxon>
        <taxon>Mycoplasmatota</taxon>
        <taxon>Mycoplasmoidales</taxon>
        <taxon>Metamycoplasmataceae</taxon>
        <taxon>Mycoplasmopsis</taxon>
    </lineage>
</organism>
<reference evidence="1" key="1">
    <citation type="submission" date="2022-12" db="EMBL/GenBank/DDBJ databases">
        <authorList>
            <consortium name="Asia Pacific Centre for Animal Health"/>
            <person name="Klose S.M."/>
            <person name="Legione A.R."/>
            <person name="Monotti I."/>
            <person name="Bushell R."/>
            <person name="Marenda M.S."/>
            <person name="Sugiyama T."/>
            <person name="Browning G.F."/>
            <person name="Vaz P.K."/>
        </authorList>
    </citation>
    <scope>NUCLEOTIDE SEQUENCE</scope>
    <source>
        <strain evidence="1">Felid995</strain>
    </source>
</reference>
<evidence type="ECO:0000313" key="1">
    <source>
        <dbReference type="EMBL" id="WBP84282.1"/>
    </source>
</evidence>
<protein>
    <submittedName>
        <fullName evidence="1">Sugar ABC transporter permease</fullName>
    </submittedName>
</protein>
<name>A0ACD4PI53_9BACT</name>
<accession>A0ACD4PI53</accession>
<proteinExistence type="predicted"/>
<keyword evidence="2" id="KW-1185">Reference proteome</keyword>
<evidence type="ECO:0000313" key="2">
    <source>
        <dbReference type="Proteomes" id="UP001213039"/>
    </source>
</evidence>
<dbReference type="Proteomes" id="UP001213039">
    <property type="component" value="Chromosome"/>
</dbReference>
<dbReference type="EMBL" id="CP114370">
    <property type="protein sequence ID" value="WBP84282.1"/>
    <property type="molecule type" value="Genomic_DNA"/>
</dbReference>
<gene>
    <name evidence="1" type="ORF">Me_995_000261</name>
</gene>